<accession>A0A4Z0W9V6</accession>
<keyword evidence="7" id="KW-1133">Transmembrane helix</keyword>
<organism evidence="8 9">
    <name type="scientific">Natronospirillum operosum</name>
    <dbReference type="NCBI Taxonomy" id="2759953"/>
    <lineage>
        <taxon>Bacteria</taxon>
        <taxon>Pseudomonadati</taxon>
        <taxon>Pseudomonadota</taxon>
        <taxon>Gammaproteobacteria</taxon>
        <taxon>Oceanospirillales</taxon>
        <taxon>Natronospirillaceae</taxon>
        <taxon>Natronospirillum</taxon>
    </lineage>
</organism>
<name>A0A4Z0W9V6_9GAMM</name>
<evidence type="ECO:0000256" key="1">
    <source>
        <dbReference type="ARBA" id="ARBA00004533"/>
    </source>
</evidence>
<protein>
    <submittedName>
        <fullName evidence="8">Lipid A biosynthesis lauroyl acyltransferase</fullName>
    </submittedName>
</protein>
<evidence type="ECO:0000256" key="5">
    <source>
        <dbReference type="ARBA" id="ARBA00023136"/>
    </source>
</evidence>
<proteinExistence type="predicted"/>
<evidence type="ECO:0000313" key="8">
    <source>
        <dbReference type="EMBL" id="TGG92923.1"/>
    </source>
</evidence>
<keyword evidence="6 8" id="KW-0012">Acyltransferase</keyword>
<evidence type="ECO:0000256" key="2">
    <source>
        <dbReference type="ARBA" id="ARBA00022475"/>
    </source>
</evidence>
<dbReference type="PANTHER" id="PTHR30606">
    <property type="entry name" value="LIPID A BIOSYNTHESIS LAUROYL ACYLTRANSFERASE"/>
    <property type="match status" value="1"/>
</dbReference>
<dbReference type="CDD" id="cd07984">
    <property type="entry name" value="LPLAT_LABLAT-like"/>
    <property type="match status" value="1"/>
</dbReference>
<dbReference type="GO" id="GO:0005886">
    <property type="term" value="C:plasma membrane"/>
    <property type="evidence" value="ECO:0007669"/>
    <property type="project" value="UniProtKB-SubCell"/>
</dbReference>
<evidence type="ECO:0000256" key="7">
    <source>
        <dbReference type="SAM" id="Phobius"/>
    </source>
</evidence>
<dbReference type="PANTHER" id="PTHR30606:SF9">
    <property type="entry name" value="LIPID A BIOSYNTHESIS LAUROYLTRANSFERASE"/>
    <property type="match status" value="1"/>
</dbReference>
<dbReference type="PIRSF" id="PIRSF026649">
    <property type="entry name" value="MsbB"/>
    <property type="match status" value="1"/>
</dbReference>
<keyword evidence="4 8" id="KW-0808">Transferase</keyword>
<evidence type="ECO:0000256" key="6">
    <source>
        <dbReference type="ARBA" id="ARBA00023315"/>
    </source>
</evidence>
<evidence type="ECO:0000256" key="3">
    <source>
        <dbReference type="ARBA" id="ARBA00022519"/>
    </source>
</evidence>
<dbReference type="AlphaFoldDB" id="A0A4Z0W9V6"/>
<comment type="caution">
    <text evidence="8">The sequence shown here is derived from an EMBL/GenBank/DDBJ whole genome shotgun (WGS) entry which is preliminary data.</text>
</comment>
<evidence type="ECO:0000313" key="9">
    <source>
        <dbReference type="Proteomes" id="UP000297475"/>
    </source>
</evidence>
<dbReference type="InterPro" id="IPR004960">
    <property type="entry name" value="LipA_acyltrans"/>
</dbReference>
<evidence type="ECO:0000256" key="4">
    <source>
        <dbReference type="ARBA" id="ARBA00022679"/>
    </source>
</evidence>
<dbReference type="GO" id="GO:0009247">
    <property type="term" value="P:glycolipid biosynthetic process"/>
    <property type="evidence" value="ECO:0007669"/>
    <property type="project" value="UniProtKB-ARBA"/>
</dbReference>
<keyword evidence="2" id="KW-1003">Cell membrane</keyword>
<dbReference type="RefSeq" id="WP_135483595.1">
    <property type="nucleotide sequence ID" value="NZ_SRMF01000004.1"/>
</dbReference>
<dbReference type="Proteomes" id="UP000297475">
    <property type="component" value="Unassembled WGS sequence"/>
</dbReference>
<dbReference type="EMBL" id="SRMF01000004">
    <property type="protein sequence ID" value="TGG92923.1"/>
    <property type="molecule type" value="Genomic_DNA"/>
</dbReference>
<feature type="transmembrane region" description="Helical" evidence="7">
    <location>
        <begin position="21"/>
        <end position="40"/>
    </location>
</feature>
<comment type="subcellular location">
    <subcellularLocation>
        <location evidence="1">Cell inner membrane</location>
    </subcellularLocation>
</comment>
<dbReference type="OrthoDB" id="9803456at2"/>
<gene>
    <name evidence="8" type="ORF">E4656_12445</name>
</gene>
<sequence length="314" mass="36018">MGQRRKKADPLQFQRRWLAPDYWPIWALAGLMWCLAHLPWRWQMAFGAGLGRLLYHVAADRRHVADTNMARVFPELDDAARRARVKAIFAETGKGLPETCVAWFGDPRRLRVDWQVEQIEPAIQALQDGQGALFVGAHFSCIDICGAYMGTLADFDTLHRPHNNPLLNYFQHRGRLRFVGGLVDRRDMRGMVRRLRQGRGIFYAPDQDLGRKRATAFVPFFGIPAATVEATSRLVTLSEAKPFLVLTRRHASGYHIRLEAAPQIATGDLDTDLRAYNEWLEARIRETPEQYLWLHKRFKTRPPGEPAFYGVKGK</sequence>
<dbReference type="GO" id="GO:0016746">
    <property type="term" value="F:acyltransferase activity"/>
    <property type="evidence" value="ECO:0007669"/>
    <property type="project" value="UniProtKB-KW"/>
</dbReference>
<keyword evidence="3" id="KW-0997">Cell inner membrane</keyword>
<keyword evidence="9" id="KW-1185">Reference proteome</keyword>
<keyword evidence="5 7" id="KW-0472">Membrane</keyword>
<dbReference type="Pfam" id="PF03279">
    <property type="entry name" value="Lip_A_acyltrans"/>
    <property type="match status" value="1"/>
</dbReference>
<keyword evidence="7" id="KW-0812">Transmembrane</keyword>
<reference evidence="8 9" key="1">
    <citation type="submission" date="2019-04" db="EMBL/GenBank/DDBJ databases">
        <title>Natronospirillum operosus gen. nov., sp. nov., a haloalkaliphilic satellite isolated from decaying biomass of laboratory culture of cyanobacterium Geitlerinema sp. and proposal of Natronospirillaceae fam. nov. and Saccharospirillaceae fam. nov.</title>
        <authorList>
            <person name="Kevbrin V."/>
            <person name="Boltyanskaya Y."/>
            <person name="Koziaeva V."/>
            <person name="Grouzdev D.S."/>
            <person name="Park M."/>
            <person name="Cho J."/>
        </authorList>
    </citation>
    <scope>NUCLEOTIDE SEQUENCE [LARGE SCALE GENOMIC DNA]</scope>
    <source>
        <strain evidence="8 9">G-116</strain>
    </source>
</reference>